<keyword evidence="2" id="KW-1185">Reference proteome</keyword>
<dbReference type="Proteomes" id="UP000541535">
    <property type="component" value="Unassembled WGS sequence"/>
</dbReference>
<dbReference type="RefSeq" id="WP_183440514.1">
    <property type="nucleotide sequence ID" value="NZ_JACHXD010000003.1"/>
</dbReference>
<gene>
    <name evidence="1" type="ORF">FHS03_001661</name>
</gene>
<sequence>MAKADNKSPVVFRDTEYKCRTIILPDGTEHRVMHSHITAASPELVNYLDASSEFERVPVTRVAA</sequence>
<evidence type="ECO:0000313" key="2">
    <source>
        <dbReference type="Proteomes" id="UP000541535"/>
    </source>
</evidence>
<evidence type="ECO:0000313" key="1">
    <source>
        <dbReference type="EMBL" id="MBB3118630.1"/>
    </source>
</evidence>
<dbReference type="EMBL" id="JACHXD010000003">
    <property type="protein sequence ID" value="MBB3118630.1"/>
    <property type="molecule type" value="Genomic_DNA"/>
</dbReference>
<accession>A0A7W5B9E4</accession>
<dbReference type="AlphaFoldDB" id="A0A7W5B9E4"/>
<proteinExistence type="predicted"/>
<reference evidence="1 2" key="1">
    <citation type="submission" date="2020-08" db="EMBL/GenBank/DDBJ databases">
        <title>Genomic Encyclopedia of Type Strains, Phase III (KMG-III): the genomes of soil and plant-associated and newly described type strains.</title>
        <authorList>
            <person name="Whitman W."/>
        </authorList>
    </citation>
    <scope>NUCLEOTIDE SEQUENCE [LARGE SCALE GENOMIC DNA]</scope>
    <source>
        <strain evidence="1 2">CECT 8897</strain>
    </source>
</reference>
<organism evidence="1 2">
    <name type="scientific">Pseudoduganella violacea</name>
    <dbReference type="NCBI Taxonomy" id="1715466"/>
    <lineage>
        <taxon>Bacteria</taxon>
        <taxon>Pseudomonadati</taxon>
        <taxon>Pseudomonadota</taxon>
        <taxon>Betaproteobacteria</taxon>
        <taxon>Burkholderiales</taxon>
        <taxon>Oxalobacteraceae</taxon>
        <taxon>Telluria group</taxon>
        <taxon>Pseudoduganella</taxon>
    </lineage>
</organism>
<protein>
    <submittedName>
        <fullName evidence="1">Uncharacterized protein</fullName>
    </submittedName>
</protein>
<comment type="caution">
    <text evidence="1">The sequence shown here is derived from an EMBL/GenBank/DDBJ whole genome shotgun (WGS) entry which is preliminary data.</text>
</comment>
<name>A0A7W5B9E4_9BURK</name>